<evidence type="ECO:0000256" key="1">
    <source>
        <dbReference type="ARBA" id="ARBA00004477"/>
    </source>
</evidence>
<evidence type="ECO:0000256" key="7">
    <source>
        <dbReference type="ARBA" id="ARBA00023136"/>
    </source>
</evidence>
<gene>
    <name evidence="12" type="primary">VPS13D_3</name>
    <name evidence="12" type="ORF">DERP_012245</name>
</gene>
<comment type="function">
    <text evidence="9">Component of the signal peptidase complex (SPC) which catalyzes the cleavage of N-terminal signal sequences from nascent proteins as they are translocated into the lumen of the endoplasmic reticulum. Dispensable for SPC enzymatic activity.</text>
</comment>
<feature type="region of interest" description="Disordered" evidence="10">
    <location>
        <begin position="91"/>
        <end position="126"/>
    </location>
</feature>
<dbReference type="PANTHER" id="PTHR13202">
    <property type="entry name" value="MICROSOMAL SIGNAL PEPTIDASE 12 KDA SUBUNIT"/>
    <property type="match status" value="1"/>
</dbReference>
<evidence type="ECO:0000256" key="11">
    <source>
        <dbReference type="SAM" id="Phobius"/>
    </source>
</evidence>
<keyword evidence="7 11" id="KW-0472">Membrane</keyword>
<evidence type="ECO:0000313" key="12">
    <source>
        <dbReference type="EMBL" id="KAH9421513.1"/>
    </source>
</evidence>
<feature type="non-terminal residue" evidence="12">
    <location>
        <position position="1"/>
    </location>
</feature>
<evidence type="ECO:0000256" key="10">
    <source>
        <dbReference type="SAM" id="MobiDB-lite"/>
    </source>
</evidence>
<organism evidence="12 13">
    <name type="scientific">Dermatophagoides pteronyssinus</name>
    <name type="common">European house dust mite</name>
    <dbReference type="NCBI Taxonomy" id="6956"/>
    <lineage>
        <taxon>Eukaryota</taxon>
        <taxon>Metazoa</taxon>
        <taxon>Ecdysozoa</taxon>
        <taxon>Arthropoda</taxon>
        <taxon>Chelicerata</taxon>
        <taxon>Arachnida</taxon>
        <taxon>Acari</taxon>
        <taxon>Acariformes</taxon>
        <taxon>Sarcoptiformes</taxon>
        <taxon>Astigmata</taxon>
        <taxon>Psoroptidia</taxon>
        <taxon>Analgoidea</taxon>
        <taxon>Pyroglyphidae</taxon>
        <taxon>Dermatophagoidinae</taxon>
        <taxon>Dermatophagoides</taxon>
    </lineage>
</organism>
<dbReference type="Pfam" id="PF06645">
    <property type="entry name" value="SPC12"/>
    <property type="match status" value="1"/>
</dbReference>
<evidence type="ECO:0000256" key="8">
    <source>
        <dbReference type="ARBA" id="ARBA00032913"/>
    </source>
</evidence>
<evidence type="ECO:0000256" key="5">
    <source>
        <dbReference type="ARBA" id="ARBA00022824"/>
    </source>
</evidence>
<accession>A0ABQ8JFZ0</accession>
<comment type="subcellular location">
    <subcellularLocation>
        <location evidence="1">Endoplasmic reticulum membrane</location>
        <topology evidence="1">Multi-pass membrane protein</topology>
    </subcellularLocation>
</comment>
<keyword evidence="4 11" id="KW-0812">Transmembrane</keyword>
<evidence type="ECO:0000256" key="9">
    <source>
        <dbReference type="ARBA" id="ARBA00045204"/>
    </source>
</evidence>
<proteinExistence type="inferred from homology"/>
<keyword evidence="5" id="KW-0256">Endoplasmic reticulum</keyword>
<evidence type="ECO:0000313" key="13">
    <source>
        <dbReference type="Proteomes" id="UP000887458"/>
    </source>
</evidence>
<comment type="caution">
    <text evidence="12">The sequence shown here is derived from an EMBL/GenBank/DDBJ whole genome shotgun (WGS) entry which is preliminary data.</text>
</comment>
<feature type="compositionally biased region" description="Low complexity" evidence="10">
    <location>
        <begin position="104"/>
        <end position="118"/>
    </location>
</feature>
<evidence type="ECO:0000256" key="6">
    <source>
        <dbReference type="ARBA" id="ARBA00022989"/>
    </source>
</evidence>
<dbReference type="PANTHER" id="PTHR13202:SF0">
    <property type="entry name" value="SIGNAL PEPTIDASE COMPLEX SUBUNIT 1"/>
    <property type="match status" value="1"/>
</dbReference>
<dbReference type="EMBL" id="NJHN03000040">
    <property type="protein sequence ID" value="KAH9421513.1"/>
    <property type="molecule type" value="Genomic_DNA"/>
</dbReference>
<feature type="transmembrane region" description="Helical" evidence="11">
    <location>
        <begin position="48"/>
        <end position="70"/>
    </location>
</feature>
<evidence type="ECO:0000256" key="4">
    <source>
        <dbReference type="ARBA" id="ARBA00022692"/>
    </source>
</evidence>
<reference evidence="12 13" key="1">
    <citation type="journal article" date="2018" name="J. Allergy Clin. Immunol.">
        <title>High-quality assembly of Dermatophagoides pteronyssinus genome and transcriptome reveals a wide range of novel allergens.</title>
        <authorList>
            <person name="Liu X.Y."/>
            <person name="Yang K.Y."/>
            <person name="Wang M.Q."/>
            <person name="Kwok J.S."/>
            <person name="Zeng X."/>
            <person name="Yang Z."/>
            <person name="Xiao X.J."/>
            <person name="Lau C.P."/>
            <person name="Li Y."/>
            <person name="Huang Z.M."/>
            <person name="Ba J.G."/>
            <person name="Yim A.K."/>
            <person name="Ouyang C.Y."/>
            <person name="Ngai S.M."/>
            <person name="Chan T.F."/>
            <person name="Leung E.L."/>
            <person name="Liu L."/>
            <person name="Liu Z.G."/>
            <person name="Tsui S.K."/>
        </authorList>
    </citation>
    <scope>NUCLEOTIDE SEQUENCE [LARGE SCALE GENOMIC DNA]</scope>
    <source>
        <strain evidence="12">Derp</strain>
    </source>
</reference>
<keyword evidence="13" id="KW-1185">Reference proteome</keyword>
<name>A0ABQ8JFZ0_DERPT</name>
<dbReference type="InterPro" id="IPR009542">
    <property type="entry name" value="Spc1/SPCS1"/>
</dbReference>
<evidence type="ECO:0000256" key="2">
    <source>
        <dbReference type="ARBA" id="ARBA00005245"/>
    </source>
</evidence>
<reference evidence="12 13" key="2">
    <citation type="journal article" date="2022" name="Mol. Biol. Evol.">
        <title>Comparative Genomics Reveals Insights into the Divergent Evolution of Astigmatic Mites and Household Pest Adaptations.</title>
        <authorList>
            <person name="Xiong Q."/>
            <person name="Wan A.T."/>
            <person name="Liu X."/>
            <person name="Fung C.S."/>
            <person name="Xiao X."/>
            <person name="Malainual N."/>
            <person name="Hou J."/>
            <person name="Wang L."/>
            <person name="Wang M."/>
            <person name="Yang K.Y."/>
            <person name="Cui Y."/>
            <person name="Leung E.L."/>
            <person name="Nong W."/>
            <person name="Shin S.K."/>
            <person name="Au S.W."/>
            <person name="Jeong K.Y."/>
            <person name="Chew F.T."/>
            <person name="Hui J.H."/>
            <person name="Leung T.F."/>
            <person name="Tungtrongchitr A."/>
            <person name="Zhong N."/>
            <person name="Liu Z."/>
            <person name="Tsui S.K."/>
        </authorList>
    </citation>
    <scope>NUCLEOTIDE SEQUENCE [LARGE SCALE GENOMIC DNA]</scope>
    <source>
        <strain evidence="12">Derp</strain>
    </source>
</reference>
<keyword evidence="6 11" id="KW-1133">Transmembrane helix</keyword>
<sequence>KMFEDYTKSLYMDFDGQHRAESYFERIVILSSIIGLIVGYAYQQISLSIIILGVGFVISSLLTIPPWPMYRRSPLKWQKHDPTMFEDYQAISGDECHHHHHQQQNEPQPSGSGQQQSKKNTKNKNN</sequence>
<feature type="transmembrane region" description="Helical" evidence="11">
    <location>
        <begin position="23"/>
        <end position="42"/>
    </location>
</feature>
<evidence type="ECO:0000256" key="3">
    <source>
        <dbReference type="ARBA" id="ARBA00017059"/>
    </source>
</evidence>
<dbReference type="Proteomes" id="UP000887458">
    <property type="component" value="Unassembled WGS sequence"/>
</dbReference>
<comment type="similarity">
    <text evidence="2">Belongs to the SPCS1 family.</text>
</comment>
<protein>
    <recommendedName>
        <fullName evidence="3">Signal peptidase complex subunit 1</fullName>
    </recommendedName>
    <alternativeName>
        <fullName evidence="8">Microsomal signal peptidase 12 kDa subunit</fullName>
    </alternativeName>
</protein>